<accession>Q8TNU9</accession>
<proteinExistence type="predicted"/>
<dbReference type="Proteomes" id="UP000002487">
    <property type="component" value="Chromosome"/>
</dbReference>
<keyword evidence="1" id="KW-0472">Membrane</keyword>
<feature type="transmembrane region" description="Helical" evidence="1">
    <location>
        <begin position="346"/>
        <end position="364"/>
    </location>
</feature>
<dbReference type="InParanoid" id="Q8TNU9"/>
<keyword evidence="1" id="KW-0812">Transmembrane</keyword>
<name>Q8TNU9_METAC</name>
<dbReference type="KEGG" id="mac:MA_2179"/>
<feature type="transmembrane region" description="Helical" evidence="1">
    <location>
        <begin position="376"/>
        <end position="398"/>
    </location>
</feature>
<organism evidence="2 3">
    <name type="scientific">Methanosarcina acetivorans (strain ATCC 35395 / DSM 2834 / JCM 12185 / C2A)</name>
    <dbReference type="NCBI Taxonomy" id="188937"/>
    <lineage>
        <taxon>Archaea</taxon>
        <taxon>Methanobacteriati</taxon>
        <taxon>Methanobacteriota</taxon>
        <taxon>Stenosarchaea group</taxon>
        <taxon>Methanomicrobia</taxon>
        <taxon>Methanosarcinales</taxon>
        <taxon>Methanosarcinaceae</taxon>
        <taxon>Methanosarcina</taxon>
    </lineage>
</organism>
<keyword evidence="3" id="KW-1185">Reference proteome</keyword>
<feature type="transmembrane region" description="Helical" evidence="1">
    <location>
        <begin position="274"/>
        <end position="296"/>
    </location>
</feature>
<evidence type="ECO:0000313" key="2">
    <source>
        <dbReference type="EMBL" id="AAM05576.1"/>
    </source>
</evidence>
<reference evidence="2 3" key="1">
    <citation type="journal article" date="2002" name="Genome Res.">
        <title>The genome of Methanosarcina acetivorans reveals extensive metabolic and physiological diversity.</title>
        <authorList>
            <person name="Galagan J.E."/>
            <person name="Nusbaum C."/>
            <person name="Roy A."/>
            <person name="Endrizzi M.G."/>
            <person name="Macdonald P."/>
            <person name="FitzHugh W."/>
            <person name="Calvo S."/>
            <person name="Engels R."/>
            <person name="Smirnov S."/>
            <person name="Atnoor D."/>
            <person name="Brown A."/>
            <person name="Allen N."/>
            <person name="Naylor J."/>
            <person name="Stange-Thomann N."/>
            <person name="DeArellano K."/>
            <person name="Johnson R."/>
            <person name="Linton L."/>
            <person name="McEwan P."/>
            <person name="McKernan K."/>
            <person name="Talamas J."/>
            <person name="Tirrell A."/>
            <person name="Ye W."/>
            <person name="Zimmer A."/>
            <person name="Barber R.D."/>
            <person name="Cann I."/>
            <person name="Graham D.E."/>
            <person name="Grahame D.A."/>
            <person name="Guss A."/>
            <person name="Hedderich R."/>
            <person name="Ingram-Smith C."/>
            <person name="Kuettner C.H."/>
            <person name="Krzycki J.A."/>
            <person name="Leigh J.A."/>
            <person name="Li W."/>
            <person name="Liu J."/>
            <person name="Mukhopadhyay B."/>
            <person name="Reeve J.N."/>
            <person name="Smith K."/>
            <person name="Springer T.A."/>
            <person name="Umayam L.A."/>
            <person name="White O."/>
            <person name="White R.H."/>
            <person name="de Macario E.C."/>
            <person name="Ferry J.G."/>
            <person name="Jarrell K.F."/>
            <person name="Jing H."/>
            <person name="Macario A.J.L."/>
            <person name="Paulsen I."/>
            <person name="Pritchett M."/>
            <person name="Sowers K.R."/>
            <person name="Swanson R.V."/>
            <person name="Zinder S.H."/>
            <person name="Lander E."/>
            <person name="Metcalf W.W."/>
            <person name="Birren B."/>
        </authorList>
    </citation>
    <scope>NUCLEOTIDE SEQUENCE [LARGE SCALE GENOMIC DNA]</scope>
    <source>
        <strain evidence="3">ATCC 35395 / DSM 2834 / JCM 12185 / C2A</strain>
    </source>
</reference>
<dbReference type="STRING" id="188937.MA_2179"/>
<evidence type="ECO:0000256" key="1">
    <source>
        <dbReference type="SAM" id="Phobius"/>
    </source>
</evidence>
<feature type="transmembrane region" description="Helical" evidence="1">
    <location>
        <begin position="202"/>
        <end position="217"/>
    </location>
</feature>
<feature type="transmembrane region" description="Helical" evidence="1">
    <location>
        <begin position="43"/>
        <end position="62"/>
    </location>
</feature>
<evidence type="ECO:0008006" key="4">
    <source>
        <dbReference type="Google" id="ProtNLM"/>
    </source>
</evidence>
<dbReference type="EMBL" id="AE010299">
    <property type="protein sequence ID" value="AAM05576.1"/>
    <property type="molecule type" value="Genomic_DNA"/>
</dbReference>
<protein>
    <recommendedName>
        <fullName evidence="4">Glycosyltransferase RgtA/B/C/D-like domain-containing protein</fullName>
    </recommendedName>
</protein>
<dbReference type="EnsemblBacteria" id="AAM05576">
    <property type="protein sequence ID" value="AAM05576"/>
    <property type="gene ID" value="MA_2179"/>
</dbReference>
<sequence length="592" mass="67952">MNRTSHLNTVAILCFTSITLSVLSAFYNPSRGYELSIYDSTPLIVWVGLIFGVMGGLFIIINQAYSEQYKHSNFWVIGFFILILSRIIFLYIPYIRGYYSWRGDNITQLGAIKDILSIGHIPSDNVYPITHILVTEIISVSGLPIEFVVNHSTAFFSAFYVVLMFLLSSAVFSTKKERLFSVAAIGCVLFDGYNIYLMPNGWSLLYLPIFLYFYFKYLSGECSFQFNLLFVIILVLYPFFHPVSSVVIIVTLVVIGITNYLIKLFETKKITFKSIFYHIPLNTLLVELVILVPWILSFQKFNLNIRTFYHSIAKGTGPSAITQMGNTLDKINVNGFEFLKLLFKTMGDELIFLILAFISFILLLRNHNERKNNEKVVLVLALMFSIGLIYLSYLFNIIPGLRLIGSDRLVSYLVLFSPIPVGFTLNHLFNMKINIASVICLIIILMASIISIFSLYPSPYVIMPNNEITKMDMSGAEWLISYYNPSIGTTQIMSPVYRFANGILGIVNSTQFKHREPQVPDHFNYTHSIYLGESFATDKYFMVTMFDRVVYVSVWKVVDRFNDEDFEKLNTDLSVDKIYSNRETNIYYIHNV</sequence>
<feature type="transmembrane region" description="Helical" evidence="1">
    <location>
        <begin position="154"/>
        <end position="172"/>
    </location>
</feature>
<evidence type="ECO:0000313" key="3">
    <source>
        <dbReference type="Proteomes" id="UP000002487"/>
    </source>
</evidence>
<keyword evidence="1" id="KW-1133">Transmembrane helix</keyword>
<feature type="transmembrane region" description="Helical" evidence="1">
    <location>
        <begin position="436"/>
        <end position="456"/>
    </location>
</feature>
<feature type="transmembrane region" description="Helical" evidence="1">
    <location>
        <begin position="246"/>
        <end position="262"/>
    </location>
</feature>
<feature type="transmembrane region" description="Helical" evidence="1">
    <location>
        <begin position="7"/>
        <end position="27"/>
    </location>
</feature>
<dbReference type="AlphaFoldDB" id="Q8TNU9"/>
<feature type="transmembrane region" description="Helical" evidence="1">
    <location>
        <begin position="74"/>
        <end position="94"/>
    </location>
</feature>
<feature type="transmembrane region" description="Helical" evidence="1">
    <location>
        <begin position="410"/>
        <end position="429"/>
    </location>
</feature>
<gene>
    <name evidence="2" type="ordered locus">MA_2179</name>
</gene>
<dbReference type="HOGENOM" id="CLU_031443_0_0_2"/>